<evidence type="ECO:0000259" key="2">
    <source>
        <dbReference type="Pfam" id="PF07727"/>
    </source>
</evidence>
<dbReference type="PANTHER" id="PTHR11439:SF489">
    <property type="entry name" value="RNA-DIRECTED DNA POLYMERASE"/>
    <property type="match status" value="1"/>
</dbReference>
<feature type="domain" description="Reverse transcriptase Ty1/copia-type" evidence="2">
    <location>
        <begin position="55"/>
        <end position="151"/>
    </location>
</feature>
<comment type="caution">
    <text evidence="3">The sequence shown here is derived from an EMBL/GenBank/DDBJ whole genome shotgun (WGS) entry which is preliminary data.</text>
</comment>
<protein>
    <submittedName>
        <fullName evidence="3">Ribonuclease H-like domain-containing protein</fullName>
    </submittedName>
</protein>
<dbReference type="EMBL" id="BQNB010015467">
    <property type="protein sequence ID" value="GJT40377.1"/>
    <property type="molecule type" value="Genomic_DNA"/>
</dbReference>
<dbReference type="PANTHER" id="PTHR11439">
    <property type="entry name" value="GAG-POL-RELATED RETROTRANSPOSON"/>
    <property type="match status" value="1"/>
</dbReference>
<evidence type="ECO:0000256" key="1">
    <source>
        <dbReference type="SAM" id="MobiDB-lite"/>
    </source>
</evidence>
<dbReference type="InterPro" id="IPR043502">
    <property type="entry name" value="DNA/RNA_pol_sf"/>
</dbReference>
<sequence length="254" mass="29036">MSPFEGNSPNGFNGEGSGHFSDEPRIEVRRSTRPKVMPTKFNDFVVNSNVKYGLEKYKARLVAKGFSQREGLDYEETFSHVVKMVTVRCLISLVVSKNWSLFQLDVNNAFLYGNLHEEVYMSLPHGYYDKNETKVCKLVKSLYGLKQAPSQHMHAPLQSHFTVVLRVLMYLKQAPGIGIQFNKGNQFSLHAYSDADWAKCLKTRKSVLGFCVYFCNNLISWKSKKQATISRSSAKSEYRCLASTTREIIWIGKY</sequence>
<feature type="region of interest" description="Disordered" evidence="1">
    <location>
        <begin position="1"/>
        <end position="32"/>
    </location>
</feature>
<dbReference type="Proteomes" id="UP001151760">
    <property type="component" value="Unassembled WGS sequence"/>
</dbReference>
<reference evidence="3" key="1">
    <citation type="journal article" date="2022" name="Int. J. Mol. Sci.">
        <title>Draft Genome of Tanacetum Coccineum: Genomic Comparison of Closely Related Tanacetum-Family Plants.</title>
        <authorList>
            <person name="Yamashiro T."/>
            <person name="Shiraishi A."/>
            <person name="Nakayama K."/>
            <person name="Satake H."/>
        </authorList>
    </citation>
    <scope>NUCLEOTIDE SEQUENCE</scope>
</reference>
<dbReference type="SUPFAM" id="SSF56672">
    <property type="entry name" value="DNA/RNA polymerases"/>
    <property type="match status" value="1"/>
</dbReference>
<accession>A0ABQ5DMU4</accession>
<name>A0ABQ5DMU4_9ASTR</name>
<reference evidence="3" key="2">
    <citation type="submission" date="2022-01" db="EMBL/GenBank/DDBJ databases">
        <authorList>
            <person name="Yamashiro T."/>
            <person name="Shiraishi A."/>
            <person name="Satake H."/>
            <person name="Nakayama K."/>
        </authorList>
    </citation>
    <scope>NUCLEOTIDE SEQUENCE</scope>
</reference>
<dbReference type="CDD" id="cd09272">
    <property type="entry name" value="RNase_HI_RT_Ty1"/>
    <property type="match status" value="1"/>
</dbReference>
<gene>
    <name evidence="3" type="ORF">Tco_0940242</name>
</gene>
<feature type="compositionally biased region" description="Basic and acidic residues" evidence="1">
    <location>
        <begin position="20"/>
        <end position="30"/>
    </location>
</feature>
<feature type="compositionally biased region" description="Polar residues" evidence="1">
    <location>
        <begin position="1"/>
        <end position="11"/>
    </location>
</feature>
<organism evidence="3 4">
    <name type="scientific">Tanacetum coccineum</name>
    <dbReference type="NCBI Taxonomy" id="301880"/>
    <lineage>
        <taxon>Eukaryota</taxon>
        <taxon>Viridiplantae</taxon>
        <taxon>Streptophyta</taxon>
        <taxon>Embryophyta</taxon>
        <taxon>Tracheophyta</taxon>
        <taxon>Spermatophyta</taxon>
        <taxon>Magnoliopsida</taxon>
        <taxon>eudicotyledons</taxon>
        <taxon>Gunneridae</taxon>
        <taxon>Pentapetalae</taxon>
        <taxon>asterids</taxon>
        <taxon>campanulids</taxon>
        <taxon>Asterales</taxon>
        <taxon>Asteraceae</taxon>
        <taxon>Asteroideae</taxon>
        <taxon>Anthemideae</taxon>
        <taxon>Anthemidinae</taxon>
        <taxon>Tanacetum</taxon>
    </lineage>
</organism>
<evidence type="ECO:0000313" key="3">
    <source>
        <dbReference type="EMBL" id="GJT40377.1"/>
    </source>
</evidence>
<dbReference type="InterPro" id="IPR013103">
    <property type="entry name" value="RVT_2"/>
</dbReference>
<keyword evidence="4" id="KW-1185">Reference proteome</keyword>
<proteinExistence type="predicted"/>
<evidence type="ECO:0000313" key="4">
    <source>
        <dbReference type="Proteomes" id="UP001151760"/>
    </source>
</evidence>
<dbReference type="Pfam" id="PF07727">
    <property type="entry name" value="RVT_2"/>
    <property type="match status" value="1"/>
</dbReference>